<dbReference type="RefSeq" id="WP_133529567.1">
    <property type="nucleotide sequence ID" value="NZ_SNXX01000002.1"/>
</dbReference>
<dbReference type="Proteomes" id="UP000295176">
    <property type="component" value="Unassembled WGS sequence"/>
</dbReference>
<evidence type="ECO:0000259" key="2">
    <source>
        <dbReference type="SMART" id="SM00382"/>
    </source>
</evidence>
<evidence type="ECO:0000313" key="4">
    <source>
        <dbReference type="Proteomes" id="UP000295176"/>
    </source>
</evidence>
<sequence length="424" mass="48980">MDHTQIRNALKNCEKLILFQEIKTNSLILNLKENLNDENKSEQVLTDLIYQLIDLSIREGLQGDIWHNYLKKIITASENIFSLKAEKGEITAESSLYKLAANDLKIINKLFAFSFSDLASISGLTGFGYLSDFKLAASDLNIEKEELFQPLFASSNHEDNLEALLDFYYQHGASILNESRAFYWQNNKLSRVNNPDSITFDNLISYQNTQKKLIENTESFLNGFQAHNVLLYGDSGTGKSSSVKALVNKFYQLGLRLIEISSSQIKELPAILEYLNERGLNFIIFMDDLSFEEFETEYKYLKAVMEGGIESRPDNVLFYATSNRRHLVREKWQDRESEVHENDILNEKLSLSERFGLTLMFSNPSQADYLKIVKKLAAQAELKLKNSELEKRALQWSRWNNGRSGRTARQFIDQLKKEMHWQNN</sequence>
<name>A0A4R6SK64_9FIRM</name>
<dbReference type="AlphaFoldDB" id="A0A4R6SK64"/>
<feature type="domain" description="AAA+ ATPase" evidence="2">
    <location>
        <begin position="225"/>
        <end position="365"/>
    </location>
</feature>
<dbReference type="PANTHER" id="PTHR42935:SF1">
    <property type="entry name" value="SLR0930 PROTEIN"/>
    <property type="match status" value="1"/>
</dbReference>
<evidence type="ECO:0000313" key="3">
    <source>
        <dbReference type="EMBL" id="TDQ03940.1"/>
    </source>
</evidence>
<dbReference type="EMBL" id="SNXX01000002">
    <property type="protein sequence ID" value="TDQ03940.1"/>
    <property type="molecule type" value="Genomic_DNA"/>
</dbReference>
<protein>
    <recommendedName>
        <fullName evidence="2">AAA+ ATPase domain-containing protein</fullName>
    </recommendedName>
</protein>
<dbReference type="CDD" id="cd00009">
    <property type="entry name" value="AAA"/>
    <property type="match status" value="1"/>
</dbReference>
<dbReference type="Pfam" id="PF05673">
    <property type="entry name" value="DUF815"/>
    <property type="match status" value="1"/>
</dbReference>
<dbReference type="Gene3D" id="3.40.50.300">
    <property type="entry name" value="P-loop containing nucleotide triphosphate hydrolases"/>
    <property type="match status" value="1"/>
</dbReference>
<dbReference type="InterPro" id="IPR003593">
    <property type="entry name" value="AAA+_ATPase"/>
</dbReference>
<dbReference type="InterPro" id="IPR008533">
    <property type="entry name" value="DUF815"/>
</dbReference>
<comment type="caution">
    <text evidence="3">The sequence shown here is derived from an EMBL/GenBank/DDBJ whole genome shotgun (WGS) entry which is preliminary data.</text>
</comment>
<reference evidence="3 4" key="1">
    <citation type="submission" date="2019-03" db="EMBL/GenBank/DDBJ databases">
        <title>Subsurface microbial communities from deep shales in Ohio and West Virginia, USA.</title>
        <authorList>
            <person name="Wrighton K."/>
        </authorList>
    </citation>
    <scope>NUCLEOTIDE SEQUENCE [LARGE SCALE GENOMIC DNA]</scope>
    <source>
        <strain evidence="3 4">MSL 7</strain>
    </source>
</reference>
<evidence type="ECO:0000256" key="1">
    <source>
        <dbReference type="SAM" id="Coils"/>
    </source>
</evidence>
<dbReference type="PANTHER" id="PTHR42935">
    <property type="entry name" value="SLR0930 PROTEIN"/>
    <property type="match status" value="1"/>
</dbReference>
<dbReference type="InterPro" id="IPR027417">
    <property type="entry name" value="P-loop_NTPase"/>
</dbReference>
<feature type="coiled-coil region" evidence="1">
    <location>
        <begin position="370"/>
        <end position="397"/>
    </location>
</feature>
<gene>
    <name evidence="3" type="ORF">C7957_10235</name>
</gene>
<accession>A0A4R6SK64</accession>
<keyword evidence="1" id="KW-0175">Coiled coil</keyword>
<dbReference type="SUPFAM" id="SSF52540">
    <property type="entry name" value="P-loop containing nucleoside triphosphate hydrolases"/>
    <property type="match status" value="1"/>
</dbReference>
<organism evidence="3 4">
    <name type="scientific">Halanaerobium saccharolyticum</name>
    <dbReference type="NCBI Taxonomy" id="43595"/>
    <lineage>
        <taxon>Bacteria</taxon>
        <taxon>Bacillati</taxon>
        <taxon>Bacillota</taxon>
        <taxon>Clostridia</taxon>
        <taxon>Halanaerobiales</taxon>
        <taxon>Halanaerobiaceae</taxon>
        <taxon>Halanaerobium</taxon>
    </lineage>
</organism>
<proteinExistence type="predicted"/>
<dbReference type="SMART" id="SM00382">
    <property type="entry name" value="AAA"/>
    <property type="match status" value="1"/>
</dbReference>